<feature type="compositionally biased region" description="Polar residues" evidence="1">
    <location>
        <begin position="106"/>
        <end position="116"/>
    </location>
</feature>
<reference evidence="2" key="2">
    <citation type="submission" date="2024-01" db="EMBL/GenBank/DDBJ databases">
        <title>Comparative genomics of Cryptococcus and Kwoniella reveals pathogenesis evolution and contrasting modes of karyotype evolution via chromosome fusion or intercentromeric recombination.</title>
        <authorList>
            <person name="Coelho M.A."/>
            <person name="David-Palma M."/>
            <person name="Shea T."/>
            <person name="Bowers K."/>
            <person name="McGinley-Smith S."/>
            <person name="Mohammad A.W."/>
            <person name="Gnirke A."/>
            <person name="Yurkov A.M."/>
            <person name="Nowrousian M."/>
            <person name="Sun S."/>
            <person name="Cuomo C.A."/>
            <person name="Heitman J."/>
        </authorList>
    </citation>
    <scope>NUCLEOTIDE SEQUENCE</scope>
    <source>
        <strain evidence="2">CBS 12478</strain>
    </source>
</reference>
<dbReference type="AlphaFoldDB" id="A0A5M6BYK5"/>
<name>A0A5M6BYK5_9TREE</name>
<dbReference type="EMBL" id="CP144054">
    <property type="protein sequence ID" value="WWD17813.1"/>
    <property type="molecule type" value="Genomic_DNA"/>
</dbReference>
<feature type="compositionally biased region" description="Polar residues" evidence="1">
    <location>
        <begin position="760"/>
        <end position="769"/>
    </location>
</feature>
<evidence type="ECO:0000313" key="2">
    <source>
        <dbReference type="EMBL" id="WWD17813.1"/>
    </source>
</evidence>
<feature type="region of interest" description="Disordered" evidence="1">
    <location>
        <begin position="483"/>
        <end position="510"/>
    </location>
</feature>
<feature type="compositionally biased region" description="Low complexity" evidence="1">
    <location>
        <begin position="167"/>
        <end position="177"/>
    </location>
</feature>
<dbReference type="Proteomes" id="UP000322225">
    <property type="component" value="Chromosome 4"/>
</dbReference>
<evidence type="ECO:0000256" key="1">
    <source>
        <dbReference type="SAM" id="MobiDB-lite"/>
    </source>
</evidence>
<dbReference type="OrthoDB" id="2565223at2759"/>
<feature type="compositionally biased region" description="Gly residues" evidence="1">
    <location>
        <begin position="1"/>
        <end position="13"/>
    </location>
</feature>
<proteinExistence type="predicted"/>
<feature type="compositionally biased region" description="Basic and acidic residues" evidence="1">
    <location>
        <begin position="148"/>
        <end position="160"/>
    </location>
</feature>
<gene>
    <name evidence="2" type="ORF">CI109_102256</name>
</gene>
<feature type="compositionally biased region" description="Polar residues" evidence="1">
    <location>
        <begin position="680"/>
        <end position="709"/>
    </location>
</feature>
<feature type="compositionally biased region" description="Low complexity" evidence="1">
    <location>
        <begin position="778"/>
        <end position="804"/>
    </location>
</feature>
<feature type="compositionally biased region" description="Low complexity" evidence="1">
    <location>
        <begin position="93"/>
        <end position="103"/>
    </location>
</feature>
<feature type="compositionally biased region" description="Polar residues" evidence="1">
    <location>
        <begin position="192"/>
        <end position="201"/>
    </location>
</feature>
<accession>A0A5M6BYK5</accession>
<feature type="region of interest" description="Disordered" evidence="1">
    <location>
        <begin position="1"/>
        <end position="364"/>
    </location>
</feature>
<dbReference type="KEGG" id="ksn:43588888"/>
<feature type="compositionally biased region" description="Pro residues" evidence="1">
    <location>
        <begin position="816"/>
        <end position="825"/>
    </location>
</feature>
<feature type="region of interest" description="Disordered" evidence="1">
    <location>
        <begin position="670"/>
        <end position="829"/>
    </location>
</feature>
<sequence>MSYRGGGGRGGRGTYPPRAKEDRDVQSYANKRVANLGPPTIQTTYRPPRERGRGGGGYRGSHPRGSAGPSREFRREPPSGPRSLRPIVDTYRPSSPGPSSMGPDSYQPSRAYSPSALTREDSRQPRRRLSPSTSQHDYSRQVSPARTDASRPYRNVKEEFGSGLTDPSSSRHPSGHPSLPPRPHSPPLANTAARSTPSAFSNRDEVIHILSSPPPESTAGPSRLTTNPQSLNLPSFPIFQTPVNTSIQPPVGQPAASSSALPSRPQEISRPPNEDIPKMKFRPKMPIAKGKGKEKESTATGASAVKAEPRLAMEPEPEPAATVESSTTETQVAVDEDQAMENDVKPRLQDMVEEESAVDAVREEDRKEGVLAINKHDLPPECFGNDASLKKKARLKSRQLVTAKLAAQGRKIVKAHWRNDGVAYDWRAVRPDPDSVEPEIQPAQVQEPERVVKKARSRRNVAPVIDMTDDDSTPAPLIPSRTALQSEEEQLTNGEPSTSESYVPKDSCAPPPGPISTKYQYEVPLPADFSTAQLRHQNRAALPKWKQEQWALAAGVDAQGLPTRGAKLKMPEDEGTMLATLTPLELLPVEKWPFELFTHSEVVQWPKKWSSKMLRKSNRAGLKEWIEHHRNKTSEPDSRGRPTRWVRAIRAEEHIKIYWKEKEQDDIEKYTGPLIEVDPKQSSPTALTGSKSSVQRNATPGPSGTTANEESPPVIPSSQKKKKVKRDRDQTEASIPESAITIDPPPKTKKRKSDHEVEPTISTESATGQTPSRPPAPVVATPVTSNTPRLSSTPAPAPTRTSAPAPTPVLARTSAPTPPSRPITPSPELERLNANLRQKISEISKWTKVLNEYPDMAQALDEQVRRTQAEIFGLHDAIRVEKHKLGMKV</sequence>
<keyword evidence="3" id="KW-1185">Reference proteome</keyword>
<dbReference type="GeneID" id="43588888"/>
<feature type="compositionally biased region" description="Polar residues" evidence="1">
    <location>
        <begin position="219"/>
        <end position="233"/>
    </location>
</feature>
<feature type="compositionally biased region" description="Polar residues" evidence="1">
    <location>
        <begin position="491"/>
        <end position="501"/>
    </location>
</feature>
<evidence type="ECO:0000313" key="3">
    <source>
        <dbReference type="Proteomes" id="UP000322225"/>
    </source>
</evidence>
<protein>
    <submittedName>
        <fullName evidence="2">Uncharacterized protein</fullName>
    </submittedName>
</protein>
<feature type="compositionally biased region" description="Polar residues" evidence="1">
    <location>
        <begin position="130"/>
        <end position="144"/>
    </location>
</feature>
<feature type="region of interest" description="Disordered" evidence="1">
    <location>
        <begin position="431"/>
        <end position="457"/>
    </location>
</feature>
<dbReference type="RefSeq" id="XP_031860865.1">
    <property type="nucleotide sequence ID" value="XM_032004750.1"/>
</dbReference>
<reference evidence="2" key="1">
    <citation type="submission" date="2017-08" db="EMBL/GenBank/DDBJ databases">
        <authorList>
            <person name="Cuomo C."/>
            <person name="Billmyre B."/>
            <person name="Heitman J."/>
        </authorList>
    </citation>
    <scope>NUCLEOTIDE SEQUENCE</scope>
    <source>
        <strain evidence="2">CBS 12478</strain>
    </source>
</reference>
<organism evidence="2 3">
    <name type="scientific">Kwoniella shandongensis</name>
    <dbReference type="NCBI Taxonomy" id="1734106"/>
    <lineage>
        <taxon>Eukaryota</taxon>
        <taxon>Fungi</taxon>
        <taxon>Dikarya</taxon>
        <taxon>Basidiomycota</taxon>
        <taxon>Agaricomycotina</taxon>
        <taxon>Tremellomycetes</taxon>
        <taxon>Tremellales</taxon>
        <taxon>Cryptococcaceae</taxon>
        <taxon>Kwoniella</taxon>
    </lineage>
</organism>